<organism evidence="2 3">
    <name type="scientific">Phyllostomus discolor</name>
    <name type="common">pale spear-nosed bat</name>
    <dbReference type="NCBI Taxonomy" id="89673"/>
    <lineage>
        <taxon>Eukaryota</taxon>
        <taxon>Metazoa</taxon>
        <taxon>Chordata</taxon>
        <taxon>Craniata</taxon>
        <taxon>Vertebrata</taxon>
        <taxon>Euteleostomi</taxon>
        <taxon>Mammalia</taxon>
        <taxon>Eutheria</taxon>
        <taxon>Laurasiatheria</taxon>
        <taxon>Chiroptera</taxon>
        <taxon>Yangochiroptera</taxon>
        <taxon>Phyllostomidae</taxon>
        <taxon>Phyllostominae</taxon>
        <taxon>Phyllostomus</taxon>
    </lineage>
</organism>
<evidence type="ECO:0000256" key="1">
    <source>
        <dbReference type="SAM" id="MobiDB-lite"/>
    </source>
</evidence>
<feature type="region of interest" description="Disordered" evidence="1">
    <location>
        <begin position="1"/>
        <end position="47"/>
    </location>
</feature>
<reference evidence="2 3" key="1">
    <citation type="journal article" date="2020" name="Nature">
        <title>Six reference-quality genomes reveal evolution of bat adaptations.</title>
        <authorList>
            <person name="Jebb D."/>
            <person name="Huang Z."/>
            <person name="Pippel M."/>
            <person name="Hughes G.M."/>
            <person name="Lavrichenko K."/>
            <person name="Devanna P."/>
            <person name="Winkler S."/>
            <person name="Jermiin L.S."/>
            <person name="Skirmuntt E.C."/>
            <person name="Katzourakis A."/>
            <person name="Burkitt-Gray L."/>
            <person name="Ray D.A."/>
            <person name="Sullivan K.A.M."/>
            <person name="Roscito J.G."/>
            <person name="Kirilenko B.M."/>
            <person name="Davalos L.M."/>
            <person name="Corthals A.P."/>
            <person name="Power M.L."/>
            <person name="Jones G."/>
            <person name="Ransome R.D."/>
            <person name="Dechmann D.K.N."/>
            <person name="Locatelli A.G."/>
            <person name="Puechmaille S.J."/>
            <person name="Fedrigo O."/>
            <person name="Jarvis E.D."/>
            <person name="Hiller M."/>
            <person name="Vernes S.C."/>
            <person name="Myers E.W."/>
            <person name="Teeling E.C."/>
        </authorList>
    </citation>
    <scope>NUCLEOTIDE SEQUENCE [LARGE SCALE GENOMIC DNA]</scope>
    <source>
        <strain evidence="2">Bat1K_MPI-CBG_1</strain>
    </source>
</reference>
<dbReference type="Proteomes" id="UP000664940">
    <property type="component" value="Unassembled WGS sequence"/>
</dbReference>
<protein>
    <submittedName>
        <fullName evidence="2">Uncharacterized protein</fullName>
    </submittedName>
</protein>
<evidence type="ECO:0000313" key="2">
    <source>
        <dbReference type="EMBL" id="KAF6131235.1"/>
    </source>
</evidence>
<feature type="compositionally biased region" description="Basic and acidic residues" evidence="1">
    <location>
        <begin position="1"/>
        <end position="11"/>
    </location>
</feature>
<accession>A0A834BI40</accession>
<name>A0A834BI40_9CHIR</name>
<dbReference type="EMBL" id="JABVXQ010000001">
    <property type="protein sequence ID" value="KAF6131235.1"/>
    <property type="molecule type" value="Genomic_DNA"/>
</dbReference>
<gene>
    <name evidence="2" type="ORF">HJG60_008095</name>
</gene>
<evidence type="ECO:0000313" key="3">
    <source>
        <dbReference type="Proteomes" id="UP000664940"/>
    </source>
</evidence>
<sequence length="141" mass="15145">MSRLPTAEHKPAAPGMVPRGQPVLRQTRAPGDRRWDSPPCSARPAVRPDRRALGLPLGVGQAVVPGARCLRRALSGFRKPEGGPPRLSPVSCAAVSQWVPDVPAYESALPRFLPALRHAHVPLRIRLLASPAWPGRGNLST</sequence>
<comment type="caution">
    <text evidence="2">The sequence shown here is derived from an EMBL/GenBank/DDBJ whole genome shotgun (WGS) entry which is preliminary data.</text>
</comment>
<dbReference type="AlphaFoldDB" id="A0A834BI40"/>
<proteinExistence type="predicted"/>